<evidence type="ECO:0000313" key="2">
    <source>
        <dbReference type="EMBL" id="GFR90323.1"/>
    </source>
</evidence>
<dbReference type="Pfam" id="PF24032">
    <property type="entry name" value="YQBQ"/>
    <property type="match status" value="1"/>
</dbReference>
<comment type="caution">
    <text evidence="2">The sequence shown here is derived from an EMBL/GenBank/DDBJ whole genome shotgun (WGS) entry which is preliminary data.</text>
</comment>
<evidence type="ECO:0000259" key="1">
    <source>
        <dbReference type="Pfam" id="PF24032"/>
    </source>
</evidence>
<keyword evidence="3" id="KW-1185">Reference proteome</keyword>
<accession>A0AAV4GWR2</accession>
<dbReference type="EMBL" id="BMAT01005280">
    <property type="protein sequence ID" value="GFR90323.1"/>
    <property type="molecule type" value="Genomic_DNA"/>
</dbReference>
<name>A0AAV4GWR2_9GAST</name>
<feature type="domain" description="YqbQ/XkdQ" evidence="1">
    <location>
        <begin position="14"/>
        <end position="273"/>
    </location>
</feature>
<sequence>MEISHSVEELTGTATFSVPILKEKLGTLPFAAGNKVAIEAGYNGNYQSEFTGVILKVNYDEGALQVECEDDMRLLKSGKQYAFYLKNATIKAVLNQLQIPFKTKLHNASIGNFKAQNLSAYQVLEKLKEDYKTLIYLKGDELRVIDVYDNENKGTSIHLERNVRGHNLSLDTDRKVKIEARSTLKKGKKAIVVRVGDDDGEVYKLQYFGVALQSKLKEKAEKDLERLKRDKVKGSISAFATPYVQVGAIVMVKSKRTEAFNSAFGAKKVSLKYDSPKLAREIEIEPLV</sequence>
<reference evidence="2 3" key="1">
    <citation type="journal article" date="2021" name="Elife">
        <title>Chloroplast acquisition without the gene transfer in kleptoplastic sea slugs, Plakobranchus ocellatus.</title>
        <authorList>
            <person name="Maeda T."/>
            <person name="Takahashi S."/>
            <person name="Yoshida T."/>
            <person name="Shimamura S."/>
            <person name="Takaki Y."/>
            <person name="Nagai Y."/>
            <person name="Toyoda A."/>
            <person name="Suzuki Y."/>
            <person name="Arimoto A."/>
            <person name="Ishii H."/>
            <person name="Satoh N."/>
            <person name="Nishiyama T."/>
            <person name="Hasebe M."/>
            <person name="Maruyama T."/>
            <person name="Minagawa J."/>
            <person name="Obokata J."/>
            <person name="Shigenobu S."/>
        </authorList>
    </citation>
    <scope>NUCLEOTIDE SEQUENCE [LARGE SCALE GENOMIC DNA]</scope>
</reference>
<proteinExistence type="predicted"/>
<protein>
    <submittedName>
        <fullName evidence="2">Phage late control protein D protein</fullName>
    </submittedName>
</protein>
<gene>
    <name evidence="2" type="ORF">ElyMa_002565300</name>
</gene>
<dbReference type="Proteomes" id="UP000762676">
    <property type="component" value="Unassembled WGS sequence"/>
</dbReference>
<dbReference type="InterPro" id="IPR056937">
    <property type="entry name" value="YqbQ/XkdQ"/>
</dbReference>
<evidence type="ECO:0000313" key="3">
    <source>
        <dbReference type="Proteomes" id="UP000762676"/>
    </source>
</evidence>
<organism evidence="2 3">
    <name type="scientific">Elysia marginata</name>
    <dbReference type="NCBI Taxonomy" id="1093978"/>
    <lineage>
        <taxon>Eukaryota</taxon>
        <taxon>Metazoa</taxon>
        <taxon>Spiralia</taxon>
        <taxon>Lophotrochozoa</taxon>
        <taxon>Mollusca</taxon>
        <taxon>Gastropoda</taxon>
        <taxon>Heterobranchia</taxon>
        <taxon>Euthyneura</taxon>
        <taxon>Panpulmonata</taxon>
        <taxon>Sacoglossa</taxon>
        <taxon>Placobranchoidea</taxon>
        <taxon>Plakobranchidae</taxon>
        <taxon>Elysia</taxon>
    </lineage>
</organism>
<dbReference type="AlphaFoldDB" id="A0AAV4GWR2"/>